<name>A0A4R0IT05_9ACTN</name>
<dbReference type="SUPFAM" id="SSF53756">
    <property type="entry name" value="UDP-Glycosyltransferase/glycogen phosphorylase"/>
    <property type="match status" value="1"/>
</dbReference>
<dbReference type="PANTHER" id="PTHR45947:SF3">
    <property type="entry name" value="SULFOQUINOVOSYL TRANSFERASE SQD2"/>
    <property type="match status" value="1"/>
</dbReference>
<dbReference type="Gene3D" id="3.40.50.2000">
    <property type="entry name" value="Glycogen Phosphorylase B"/>
    <property type="match status" value="2"/>
</dbReference>
<dbReference type="GO" id="GO:0016757">
    <property type="term" value="F:glycosyltransferase activity"/>
    <property type="evidence" value="ECO:0007669"/>
    <property type="project" value="UniProtKB-KW"/>
</dbReference>
<evidence type="ECO:0000313" key="6">
    <source>
        <dbReference type="Proteomes" id="UP000294225"/>
    </source>
</evidence>
<sequence length="389" mass="41579">MRVLTVATDYPPNAFGGAGFYAAEITRELRALGVHVDVLSTRPGVDRIHADSSALKYPTSPAPGWDGVSVLTDNIALTATLARIASHYDVVNFHDVYSAIAPLAVRCANPKTAFILTKHTGPTGPDGTTTGTSGPIEDYMLGNLNDLEDWIFRSADGVICVAEQMLDRARTLYGDDVPARHIICPPAVNQGIFAGPDTPEWHWCSHDQRLLVPGRLSPRKGGDTVIEALTLVERDDTCITFVGSGPHEQALVDLAQRLGIQQRVHFLGKVTQQELAGLYSIATVVVAPSYVEAYGMVIGEARVSGAALVASDIPGHAEQMCDGVDGLMFSSEDSGDLARVLEKALATPDLIDSIASAGRSRAARHTWAKAARSSLDFFESVARSKFSQA</sequence>
<evidence type="ECO:0000259" key="3">
    <source>
        <dbReference type="Pfam" id="PF00534"/>
    </source>
</evidence>
<evidence type="ECO:0000256" key="1">
    <source>
        <dbReference type="ARBA" id="ARBA00022676"/>
    </source>
</evidence>
<dbReference type="InterPro" id="IPR028098">
    <property type="entry name" value="Glyco_trans_4-like_N"/>
</dbReference>
<evidence type="ECO:0000259" key="4">
    <source>
        <dbReference type="Pfam" id="PF13439"/>
    </source>
</evidence>
<comment type="caution">
    <text evidence="5">The sequence shown here is derived from an EMBL/GenBank/DDBJ whole genome shotgun (WGS) entry which is preliminary data.</text>
</comment>
<accession>A0A4R0IT05</accession>
<dbReference type="InterPro" id="IPR050194">
    <property type="entry name" value="Glycosyltransferase_grp1"/>
</dbReference>
<dbReference type="CDD" id="cd03801">
    <property type="entry name" value="GT4_PimA-like"/>
    <property type="match status" value="1"/>
</dbReference>
<proteinExistence type="predicted"/>
<keyword evidence="1" id="KW-0328">Glycosyltransferase</keyword>
<dbReference type="GO" id="GO:1901137">
    <property type="term" value="P:carbohydrate derivative biosynthetic process"/>
    <property type="evidence" value="ECO:0007669"/>
    <property type="project" value="UniProtKB-ARBA"/>
</dbReference>
<keyword evidence="2 5" id="KW-0808">Transferase</keyword>
<dbReference type="Pfam" id="PF00534">
    <property type="entry name" value="Glycos_transf_1"/>
    <property type="match status" value="1"/>
</dbReference>
<dbReference type="RefSeq" id="WP_131498145.1">
    <property type="nucleotide sequence ID" value="NZ_SJKC01000003.1"/>
</dbReference>
<reference evidence="5 6" key="1">
    <citation type="submission" date="2019-02" db="EMBL/GenBank/DDBJ databases">
        <title>Kribbella capetownensis sp. nov. and Kribbella speibonae sp. nov., isolated from soil.</title>
        <authorList>
            <person name="Curtis S.M."/>
            <person name="Norton I."/>
            <person name="Everest G.J."/>
            <person name="Meyers P.R."/>
        </authorList>
    </citation>
    <scope>NUCLEOTIDE SEQUENCE [LARGE SCALE GENOMIC DNA]</scope>
    <source>
        <strain evidence="5 6">YM55</strain>
    </source>
</reference>
<dbReference type="Proteomes" id="UP000294225">
    <property type="component" value="Unassembled WGS sequence"/>
</dbReference>
<protein>
    <submittedName>
        <fullName evidence="5">Glycosyltransferase family 1 protein</fullName>
    </submittedName>
</protein>
<dbReference type="AlphaFoldDB" id="A0A4R0IT05"/>
<feature type="domain" description="Glycosyl transferase family 1" evidence="3">
    <location>
        <begin position="208"/>
        <end position="360"/>
    </location>
</feature>
<evidence type="ECO:0000256" key="2">
    <source>
        <dbReference type="ARBA" id="ARBA00022679"/>
    </source>
</evidence>
<dbReference type="PANTHER" id="PTHR45947">
    <property type="entry name" value="SULFOQUINOVOSYL TRANSFERASE SQD2"/>
    <property type="match status" value="1"/>
</dbReference>
<gene>
    <name evidence="5" type="ORF">E0H92_27085</name>
</gene>
<feature type="domain" description="Glycosyltransferase subfamily 4-like N-terminal" evidence="4">
    <location>
        <begin position="15"/>
        <end position="182"/>
    </location>
</feature>
<dbReference type="EMBL" id="SJKC01000003">
    <property type="protein sequence ID" value="TCC36319.1"/>
    <property type="molecule type" value="Genomic_DNA"/>
</dbReference>
<dbReference type="InterPro" id="IPR001296">
    <property type="entry name" value="Glyco_trans_1"/>
</dbReference>
<evidence type="ECO:0000313" key="5">
    <source>
        <dbReference type="EMBL" id="TCC36319.1"/>
    </source>
</evidence>
<organism evidence="5 6">
    <name type="scientific">Kribbella speibonae</name>
    <dbReference type="NCBI Taxonomy" id="1572660"/>
    <lineage>
        <taxon>Bacteria</taxon>
        <taxon>Bacillati</taxon>
        <taxon>Actinomycetota</taxon>
        <taxon>Actinomycetes</taxon>
        <taxon>Propionibacteriales</taxon>
        <taxon>Kribbellaceae</taxon>
        <taxon>Kribbella</taxon>
    </lineage>
</organism>
<dbReference type="Pfam" id="PF13439">
    <property type="entry name" value="Glyco_transf_4"/>
    <property type="match status" value="1"/>
</dbReference>